<keyword evidence="3" id="KW-1185">Reference proteome</keyword>
<dbReference type="PROSITE" id="PS51140">
    <property type="entry name" value="CUE"/>
    <property type="match status" value="1"/>
</dbReference>
<reference evidence="2 3" key="1">
    <citation type="journal article" date="2019" name="PLoS Genet.">
        <title>Convergent evolution of linked mating-type loci in basidiomycete fungi.</title>
        <authorList>
            <person name="Sun S."/>
            <person name="Coelho M.A."/>
            <person name="Heitman J."/>
            <person name="Nowrousian M."/>
        </authorList>
    </citation>
    <scope>NUCLEOTIDE SEQUENCE [LARGE SCALE GENOMIC DNA]</scope>
    <source>
        <strain evidence="2 3">CBS 4282</strain>
    </source>
</reference>
<sequence length="186" mass="20028">MASEDVLPTLILVAIVYGLYRWLTGPKEPADVFRGVRREMVESVTAAFPDVPVDAVVYSLTRTRNAQSTSEIILDRGGTLPTPPPNFIVPDHLRPAVAVPVAPAKAAPPAKPTSLIERYGLSSRVSVAAAASNTDAQPAGGKWEADRAAREAELKLRKERMILEARRRMLEKQKKPAAPADAAAAQ</sequence>
<evidence type="ECO:0000259" key="1">
    <source>
        <dbReference type="PROSITE" id="PS51140"/>
    </source>
</evidence>
<gene>
    <name evidence="2" type="ORF">VHUM_01794</name>
</gene>
<dbReference type="Pfam" id="PF02845">
    <property type="entry name" value="CUE"/>
    <property type="match status" value="1"/>
</dbReference>
<accession>A0A7D8Z6Y4</accession>
<evidence type="ECO:0000313" key="3">
    <source>
        <dbReference type="Proteomes" id="UP000473826"/>
    </source>
</evidence>
<dbReference type="GO" id="GO:0043130">
    <property type="term" value="F:ubiquitin binding"/>
    <property type="evidence" value="ECO:0007669"/>
    <property type="project" value="InterPro"/>
</dbReference>
<comment type="caution">
    <text evidence="2">The sequence shown here is derived from an EMBL/GenBank/DDBJ whole genome shotgun (WGS) entry which is preliminary data.</text>
</comment>
<dbReference type="Proteomes" id="UP000473826">
    <property type="component" value="Unassembled WGS sequence"/>
</dbReference>
<dbReference type="AlphaFoldDB" id="A0A7D8Z6Y4"/>
<dbReference type="Gene3D" id="1.10.8.10">
    <property type="entry name" value="DNA helicase RuvA subunit, C-terminal domain"/>
    <property type="match status" value="1"/>
</dbReference>
<protein>
    <recommendedName>
        <fullName evidence="1">CUE domain-containing protein</fullName>
    </recommendedName>
</protein>
<dbReference type="OrthoDB" id="3824970at2759"/>
<proteinExistence type="predicted"/>
<dbReference type="EMBL" id="QKWK01000004">
    <property type="protein sequence ID" value="TXT11043.1"/>
    <property type="molecule type" value="Genomic_DNA"/>
</dbReference>
<evidence type="ECO:0000313" key="2">
    <source>
        <dbReference type="EMBL" id="TXT11043.1"/>
    </source>
</evidence>
<dbReference type="CDD" id="cd14424">
    <property type="entry name" value="CUE_Cue1p_like"/>
    <property type="match status" value="1"/>
</dbReference>
<dbReference type="InterPro" id="IPR003892">
    <property type="entry name" value="CUE"/>
</dbReference>
<feature type="domain" description="CUE" evidence="1">
    <location>
        <begin position="36"/>
        <end position="79"/>
    </location>
</feature>
<organism evidence="2 3">
    <name type="scientific">Vanrija humicola</name>
    <name type="common">Yeast</name>
    <name type="synonym">Cryptococcus humicola</name>
    <dbReference type="NCBI Taxonomy" id="5417"/>
    <lineage>
        <taxon>Eukaryota</taxon>
        <taxon>Fungi</taxon>
        <taxon>Dikarya</taxon>
        <taxon>Basidiomycota</taxon>
        <taxon>Agaricomycotina</taxon>
        <taxon>Tremellomycetes</taxon>
        <taxon>Trichosporonales</taxon>
        <taxon>Trichosporonaceae</taxon>
        <taxon>Vanrija</taxon>
    </lineage>
</organism>
<name>A0A7D8Z6Y4_VANHU</name>